<sequence>MMKANAKITERRGIGQALRLRRVLALNLGVLLLVGWGFTGEFLRGRSMEEEIGRLDGQASELEDRNVELRRTADRLSGSAMLEREARLKLNMRRPGESVVVVKSEGPNVQGYLSSGIPAADSGSAGGSFAAFQVSNYHKWIRHFFLHDQPYD</sequence>
<protein>
    <recommendedName>
        <fullName evidence="5">Septum formation initiator</fullName>
    </recommendedName>
</protein>
<feature type="transmembrane region" description="Helical" evidence="2">
    <location>
        <begin position="20"/>
        <end position="38"/>
    </location>
</feature>
<evidence type="ECO:0008006" key="5">
    <source>
        <dbReference type="Google" id="ProtNLM"/>
    </source>
</evidence>
<dbReference type="Pfam" id="PF04977">
    <property type="entry name" value="DivIC"/>
    <property type="match status" value="1"/>
</dbReference>
<organism evidence="3 4">
    <name type="scientific">Candidatus Uhrbacteria bacterium CG_4_10_14_0_8_um_filter_58_22</name>
    <dbReference type="NCBI Taxonomy" id="1975029"/>
    <lineage>
        <taxon>Bacteria</taxon>
        <taxon>Candidatus Uhriibacteriota</taxon>
    </lineage>
</organism>
<accession>A0A2M7QC08</accession>
<name>A0A2M7QC08_9BACT</name>
<gene>
    <name evidence="3" type="ORF">COY93_01150</name>
</gene>
<proteinExistence type="predicted"/>
<evidence type="ECO:0000256" key="2">
    <source>
        <dbReference type="SAM" id="Phobius"/>
    </source>
</evidence>
<keyword evidence="1" id="KW-0175">Coiled coil</keyword>
<dbReference type="EMBL" id="PFLC01000014">
    <property type="protein sequence ID" value="PIY63205.1"/>
    <property type="molecule type" value="Genomic_DNA"/>
</dbReference>
<keyword evidence="2" id="KW-0472">Membrane</keyword>
<evidence type="ECO:0000313" key="3">
    <source>
        <dbReference type="EMBL" id="PIY63205.1"/>
    </source>
</evidence>
<dbReference type="InterPro" id="IPR007060">
    <property type="entry name" value="FtsL/DivIC"/>
</dbReference>
<keyword evidence="2" id="KW-1133">Transmembrane helix</keyword>
<keyword evidence="2" id="KW-0812">Transmembrane</keyword>
<evidence type="ECO:0000256" key="1">
    <source>
        <dbReference type="SAM" id="Coils"/>
    </source>
</evidence>
<feature type="coiled-coil region" evidence="1">
    <location>
        <begin position="45"/>
        <end position="79"/>
    </location>
</feature>
<dbReference type="Proteomes" id="UP000230973">
    <property type="component" value="Unassembled WGS sequence"/>
</dbReference>
<reference evidence="4" key="1">
    <citation type="submission" date="2017-09" db="EMBL/GenBank/DDBJ databases">
        <title>Depth-based differentiation of microbial function through sediment-hosted aquifers and enrichment of novel symbionts in the deep terrestrial subsurface.</title>
        <authorList>
            <person name="Probst A.J."/>
            <person name="Ladd B."/>
            <person name="Jarett J.K."/>
            <person name="Geller-Mcgrath D.E."/>
            <person name="Sieber C.M.K."/>
            <person name="Emerson J.B."/>
            <person name="Anantharaman K."/>
            <person name="Thomas B.C."/>
            <person name="Malmstrom R."/>
            <person name="Stieglmeier M."/>
            <person name="Klingl A."/>
            <person name="Woyke T."/>
            <person name="Ryan C.M."/>
            <person name="Banfield J.F."/>
        </authorList>
    </citation>
    <scope>NUCLEOTIDE SEQUENCE [LARGE SCALE GENOMIC DNA]</scope>
</reference>
<evidence type="ECO:0000313" key="4">
    <source>
        <dbReference type="Proteomes" id="UP000230973"/>
    </source>
</evidence>
<dbReference type="AlphaFoldDB" id="A0A2M7QC08"/>
<comment type="caution">
    <text evidence="3">The sequence shown here is derived from an EMBL/GenBank/DDBJ whole genome shotgun (WGS) entry which is preliminary data.</text>
</comment>